<proteinExistence type="predicted"/>
<dbReference type="AlphaFoldDB" id="A0A4R2SZ91"/>
<evidence type="ECO:0000313" key="2">
    <source>
        <dbReference type="EMBL" id="TCP95837.1"/>
    </source>
</evidence>
<dbReference type="RefSeq" id="WP_243098289.1">
    <property type="nucleotide sequence ID" value="NZ_CP058648.1"/>
</dbReference>
<reference evidence="2 3" key="1">
    <citation type="submission" date="2019-03" db="EMBL/GenBank/DDBJ databases">
        <title>Genomic Encyclopedia of Type Strains, Phase IV (KMG-IV): sequencing the most valuable type-strain genomes for metagenomic binning, comparative biology and taxonomic classification.</title>
        <authorList>
            <person name="Goeker M."/>
        </authorList>
    </citation>
    <scope>NUCLEOTIDE SEQUENCE [LARGE SCALE GENOMIC DNA]</scope>
    <source>
        <strain evidence="2 3">DSM 100013</strain>
    </source>
</reference>
<dbReference type="EMBL" id="SLYC01000056">
    <property type="protein sequence ID" value="TCP95837.1"/>
    <property type="molecule type" value="Genomic_DNA"/>
</dbReference>
<dbReference type="InterPro" id="IPR036259">
    <property type="entry name" value="MFS_trans_sf"/>
</dbReference>
<evidence type="ECO:0008006" key="4">
    <source>
        <dbReference type="Google" id="ProtNLM"/>
    </source>
</evidence>
<feature type="transmembrane region" description="Helical" evidence="1">
    <location>
        <begin position="67"/>
        <end position="88"/>
    </location>
</feature>
<keyword evidence="1" id="KW-1133">Transmembrane helix</keyword>
<evidence type="ECO:0000313" key="3">
    <source>
        <dbReference type="Proteomes" id="UP000295504"/>
    </source>
</evidence>
<accession>A0A4R2SZ91</accession>
<organism evidence="2 3">
    <name type="scientific">Serpentinicella alkaliphila</name>
    <dbReference type="NCBI Taxonomy" id="1734049"/>
    <lineage>
        <taxon>Bacteria</taxon>
        <taxon>Bacillati</taxon>
        <taxon>Bacillota</taxon>
        <taxon>Clostridia</taxon>
        <taxon>Peptostreptococcales</taxon>
        <taxon>Natronincolaceae</taxon>
        <taxon>Serpentinicella</taxon>
    </lineage>
</organism>
<feature type="transmembrane region" description="Helical" evidence="1">
    <location>
        <begin position="31"/>
        <end position="55"/>
    </location>
</feature>
<dbReference type="Gene3D" id="1.20.1250.20">
    <property type="entry name" value="MFS general substrate transporter like domains"/>
    <property type="match status" value="1"/>
</dbReference>
<dbReference type="SUPFAM" id="SSF103473">
    <property type="entry name" value="MFS general substrate transporter"/>
    <property type="match status" value="1"/>
</dbReference>
<dbReference type="Proteomes" id="UP000295504">
    <property type="component" value="Unassembled WGS sequence"/>
</dbReference>
<protein>
    <recommendedName>
        <fullName evidence="4">MFS transporter</fullName>
    </recommendedName>
</protein>
<name>A0A4R2SZ91_9FIRM</name>
<keyword evidence="1" id="KW-0472">Membrane</keyword>
<keyword evidence="3" id="KW-1185">Reference proteome</keyword>
<keyword evidence="1" id="KW-0812">Transmembrane</keyword>
<comment type="caution">
    <text evidence="2">The sequence shown here is derived from an EMBL/GenBank/DDBJ whole genome shotgun (WGS) entry which is preliminary data.</text>
</comment>
<gene>
    <name evidence="2" type="ORF">EDD79_10566</name>
</gene>
<evidence type="ECO:0000256" key="1">
    <source>
        <dbReference type="SAM" id="Phobius"/>
    </source>
</evidence>
<sequence>MTVKSKSGIVGVFKDILEGIEFIRSNRIIGLLFLFYLANYMILQPIFSVILPLLFKTSLNFSHIWYGYIQVIVILGGLIGSIFVGILFEKDGELRKPLVWGTGL</sequence>